<gene>
    <name evidence="1" type="primary">lct12</name>
    <name evidence="1" type="ORF">ARTSIC4J27_4198</name>
</gene>
<dbReference type="Pfam" id="PF13561">
    <property type="entry name" value="adh_short_C2"/>
    <property type="match status" value="1"/>
</dbReference>
<dbReference type="Gene3D" id="3.40.50.720">
    <property type="entry name" value="NAD(P)-binding Rossmann-like Domain"/>
    <property type="match status" value="1"/>
</dbReference>
<dbReference type="SUPFAM" id="SSF51735">
    <property type="entry name" value="NAD(P)-binding Rossmann-fold domains"/>
    <property type="match status" value="1"/>
</dbReference>
<evidence type="ECO:0000313" key="1">
    <source>
        <dbReference type="EMBL" id="CCQ48196.1"/>
    </source>
</evidence>
<comment type="caution">
    <text evidence="1">The sequence shown here is derived from an EMBL/GenBank/DDBJ whole genome shotgun (WGS) entry which is preliminary data.</text>
</comment>
<reference evidence="2" key="1">
    <citation type="journal article" date="2014" name="Genome Announc.">
        <title>Genome Sequence of Arthrobacter siccitolerans 4J27, a Xeroprotectant-Producing Desiccation-Tolerant Microorganism.</title>
        <authorList>
            <person name="Manzanera M."/>
            <person name="Santa-Cruz-Calvo L."/>
            <person name="Vilchez J.I."/>
            <person name="Garcia-Fontana C."/>
            <person name="Silva-Castro G.A."/>
            <person name="Calvo C."/>
            <person name="Gonzalez-Lopez J."/>
        </authorList>
    </citation>
    <scope>NUCLEOTIDE SEQUENCE [LARGE SCALE GENOMIC DNA]</scope>
    <source>
        <strain evidence="2">4J27</strain>
    </source>
</reference>
<proteinExistence type="predicted"/>
<sequence>MLTGAREHQPPEVKEAMYASLPMRELLEPEDQANAAVWLCSNQARMIAGATLPVDVGRTA</sequence>
<dbReference type="InterPro" id="IPR036291">
    <property type="entry name" value="NAD(P)-bd_dom_sf"/>
</dbReference>
<dbReference type="AlphaFoldDB" id="A0A024H8W5"/>
<accession>A0A024H8W5</accession>
<name>A0A024H8W5_9MICC</name>
<evidence type="ECO:0000313" key="2">
    <source>
        <dbReference type="Proteomes" id="UP000035722"/>
    </source>
</evidence>
<dbReference type="Proteomes" id="UP000035722">
    <property type="component" value="Unassembled WGS sequence"/>
</dbReference>
<dbReference type="EMBL" id="CAQI01000059">
    <property type="protein sequence ID" value="CCQ48196.1"/>
    <property type="molecule type" value="Genomic_DNA"/>
</dbReference>
<dbReference type="STRING" id="861266.ARTSIC4J27_4198"/>
<organism evidence="1 2">
    <name type="scientific">Pseudarthrobacter siccitolerans</name>
    <dbReference type="NCBI Taxonomy" id="861266"/>
    <lineage>
        <taxon>Bacteria</taxon>
        <taxon>Bacillati</taxon>
        <taxon>Actinomycetota</taxon>
        <taxon>Actinomycetes</taxon>
        <taxon>Micrococcales</taxon>
        <taxon>Micrococcaceae</taxon>
        <taxon>Pseudarthrobacter</taxon>
    </lineage>
</organism>
<protein>
    <submittedName>
        <fullName evidence="1">Lct12 domain protein</fullName>
    </submittedName>
</protein>
<dbReference type="InterPro" id="IPR002347">
    <property type="entry name" value="SDR_fam"/>
</dbReference>
<keyword evidence="2" id="KW-1185">Reference proteome</keyword>